<sequence>MNEMHPEFDLLKATSGMRASLKPLPKPPNVLSASRDLRSISADEIHPIGVVWNLFLTLGLARHNSNPPPFFKRMRPAFSGVCRYC</sequence>
<gene>
    <name evidence="1" type="ORF">METZ01_LOCUS459612</name>
</gene>
<name>A0A383AI20_9ZZZZ</name>
<evidence type="ECO:0000313" key="1">
    <source>
        <dbReference type="EMBL" id="SVE06758.1"/>
    </source>
</evidence>
<dbReference type="AlphaFoldDB" id="A0A383AI20"/>
<protein>
    <submittedName>
        <fullName evidence="1">Uncharacterized protein</fullName>
    </submittedName>
</protein>
<dbReference type="EMBL" id="UINC01191893">
    <property type="protein sequence ID" value="SVE06758.1"/>
    <property type="molecule type" value="Genomic_DNA"/>
</dbReference>
<accession>A0A383AI20</accession>
<proteinExistence type="predicted"/>
<reference evidence="1" key="1">
    <citation type="submission" date="2018-05" db="EMBL/GenBank/DDBJ databases">
        <authorList>
            <person name="Lanie J.A."/>
            <person name="Ng W.-L."/>
            <person name="Kazmierczak K.M."/>
            <person name="Andrzejewski T.M."/>
            <person name="Davidsen T.M."/>
            <person name="Wayne K.J."/>
            <person name="Tettelin H."/>
            <person name="Glass J.I."/>
            <person name="Rusch D."/>
            <person name="Podicherti R."/>
            <person name="Tsui H.-C.T."/>
            <person name="Winkler M.E."/>
        </authorList>
    </citation>
    <scope>NUCLEOTIDE SEQUENCE</scope>
</reference>
<organism evidence="1">
    <name type="scientific">marine metagenome</name>
    <dbReference type="NCBI Taxonomy" id="408172"/>
    <lineage>
        <taxon>unclassified sequences</taxon>
        <taxon>metagenomes</taxon>
        <taxon>ecological metagenomes</taxon>
    </lineage>
</organism>